<evidence type="ECO:0000256" key="2">
    <source>
        <dbReference type="ARBA" id="ARBA00022630"/>
    </source>
</evidence>
<organism evidence="6 7">
    <name type="scientific">Streptomyces cinnamoneus</name>
    <name type="common">Streptoverticillium cinnamoneum</name>
    <dbReference type="NCBI Taxonomy" id="53446"/>
    <lineage>
        <taxon>Bacteria</taxon>
        <taxon>Bacillati</taxon>
        <taxon>Actinomycetota</taxon>
        <taxon>Actinomycetes</taxon>
        <taxon>Kitasatosporales</taxon>
        <taxon>Streptomycetaceae</taxon>
        <taxon>Streptomyces</taxon>
        <taxon>Streptomyces cinnamoneus group</taxon>
    </lineage>
</organism>
<dbReference type="OrthoDB" id="9768666at2"/>
<dbReference type="RefSeq" id="WP_099197885.1">
    <property type="nucleotide sequence ID" value="NZ_JBIRXA010000007.1"/>
</dbReference>
<dbReference type="Pfam" id="PF18267">
    <property type="entry name" value="Rubredoxin_C"/>
    <property type="match status" value="1"/>
</dbReference>
<dbReference type="SUPFAM" id="SSF51905">
    <property type="entry name" value="FAD/NAD(P)-binding domain"/>
    <property type="match status" value="1"/>
</dbReference>
<keyword evidence="3" id="KW-0274">FAD</keyword>
<evidence type="ECO:0000259" key="4">
    <source>
        <dbReference type="Pfam" id="PF07992"/>
    </source>
</evidence>
<feature type="domain" description="FAD/NAD(P)-binding" evidence="4">
    <location>
        <begin position="5"/>
        <end position="281"/>
    </location>
</feature>
<reference evidence="6 7" key="1">
    <citation type="journal article" date="2017" name="Biochemistry">
        <title>Identification of the Biosynthetic Pathway for the Antibiotic Bicyclomycin.</title>
        <authorList>
            <person name="Patteson J."/>
            <person name="Cai W."/>
            <person name="Johnson R.A."/>
            <person name="Santa Maria K."/>
            <person name="Li B."/>
        </authorList>
    </citation>
    <scope>NUCLEOTIDE SEQUENCE [LARGE SCALE GENOMIC DNA]</scope>
    <source>
        <strain evidence="6 7">ATCC 21532</strain>
    </source>
</reference>
<evidence type="ECO:0000259" key="5">
    <source>
        <dbReference type="Pfam" id="PF18267"/>
    </source>
</evidence>
<evidence type="ECO:0000256" key="1">
    <source>
        <dbReference type="ARBA" id="ARBA00001974"/>
    </source>
</evidence>
<comment type="caution">
    <text evidence="6">The sequence shown here is derived from an EMBL/GenBank/DDBJ whole genome shotgun (WGS) entry which is preliminary data.</text>
</comment>
<dbReference type="InterPro" id="IPR041575">
    <property type="entry name" value="Rubredoxin_C"/>
</dbReference>
<feature type="domain" description="NADH-rubredoxin oxidoreductase C-terminal" evidence="5">
    <location>
        <begin position="315"/>
        <end position="377"/>
    </location>
</feature>
<dbReference type="AlphaFoldDB" id="A0A2G1XNQ1"/>
<dbReference type="PRINTS" id="PR00411">
    <property type="entry name" value="PNDRDTASEI"/>
</dbReference>
<keyword evidence="7" id="KW-1185">Reference proteome</keyword>
<protein>
    <submittedName>
        <fullName evidence="6">Nitrite reductase</fullName>
    </submittedName>
</protein>
<dbReference type="PANTHER" id="PTHR43429:SF3">
    <property type="entry name" value="NITRITE REDUCTASE [NAD(P)H]"/>
    <property type="match status" value="1"/>
</dbReference>
<dbReference type="InterPro" id="IPR023753">
    <property type="entry name" value="FAD/NAD-binding_dom"/>
</dbReference>
<dbReference type="InterPro" id="IPR036188">
    <property type="entry name" value="FAD/NAD-bd_sf"/>
</dbReference>
<dbReference type="EMBL" id="NHZO01000070">
    <property type="protein sequence ID" value="PHQ52867.1"/>
    <property type="molecule type" value="Genomic_DNA"/>
</dbReference>
<dbReference type="InterPro" id="IPR050260">
    <property type="entry name" value="FAD-bd_OxRdtase"/>
</dbReference>
<evidence type="ECO:0000256" key="3">
    <source>
        <dbReference type="ARBA" id="ARBA00022827"/>
    </source>
</evidence>
<dbReference type="PANTHER" id="PTHR43429">
    <property type="entry name" value="PYRIDINE NUCLEOTIDE-DISULFIDE OXIDOREDUCTASE DOMAIN-CONTAINING"/>
    <property type="match status" value="1"/>
</dbReference>
<sequence length="403" mass="41585">MTVHHVAVVGAGMAAARFAQQFSARTGGAARLTLYGAEPHAPYNRTLLADVLTGRYDEHAVGLPYGPDAEVRTGTRVTAVDPATRTLTLDDGSAARYDTLVLATGAAPVPPDLPGPHGALPEGVHVLRTLADCRGLADDARRVTRAVVVGGGVLGVSAARALAALGLRTAIVHRAPHLMERHLDPAPAGALRRHLEALGIAVHTGATARALHGTGRVTAVELPGGRHLRAGLVVFACGVRPRTGLARAAGLTVRRGVVVDDHLATSAPGVHAVGDCAEHRGIVHGLADPAWQQADVLAARLSGADPRARYTGTRPHTRLTAGSLQLAAFGDPGTAAAGPRDVLSLADATRGTYKQLVLDGDRLASAVLLGDLTTAGDLIRAWRHDEPLPADPSRLLVPEGAHP</sequence>
<evidence type="ECO:0000313" key="6">
    <source>
        <dbReference type="EMBL" id="PHQ52867.1"/>
    </source>
</evidence>
<accession>A0A2G1XNQ1</accession>
<dbReference type="GO" id="GO:0016491">
    <property type="term" value="F:oxidoreductase activity"/>
    <property type="evidence" value="ECO:0007669"/>
    <property type="project" value="InterPro"/>
</dbReference>
<comment type="cofactor">
    <cofactor evidence="1">
        <name>FAD</name>
        <dbReference type="ChEBI" id="CHEBI:57692"/>
    </cofactor>
</comment>
<dbReference type="PRINTS" id="PR00368">
    <property type="entry name" value="FADPNR"/>
</dbReference>
<dbReference type="Proteomes" id="UP000222531">
    <property type="component" value="Unassembled WGS sequence"/>
</dbReference>
<dbReference type="Gene3D" id="3.50.50.60">
    <property type="entry name" value="FAD/NAD(P)-binding domain"/>
    <property type="match status" value="2"/>
</dbReference>
<evidence type="ECO:0000313" key="7">
    <source>
        <dbReference type="Proteomes" id="UP000222531"/>
    </source>
</evidence>
<keyword evidence="2" id="KW-0285">Flavoprotein</keyword>
<name>A0A2G1XNQ1_STRCJ</name>
<gene>
    <name evidence="6" type="ORF">BLA24_04680</name>
</gene>
<dbReference type="Pfam" id="PF07992">
    <property type="entry name" value="Pyr_redox_2"/>
    <property type="match status" value="1"/>
</dbReference>
<proteinExistence type="predicted"/>